<accession>A0A1N6R6Q2</accession>
<dbReference type="InterPro" id="IPR012674">
    <property type="entry name" value="Calycin"/>
</dbReference>
<gene>
    <name evidence="1" type="ORF">SAMN05443094_10230</name>
</gene>
<dbReference type="Pfam" id="PF09148">
    <property type="entry name" value="DUF1934"/>
    <property type="match status" value="1"/>
</dbReference>
<organism evidence="1 2">
    <name type="scientific">Domibacillus enclensis</name>
    <dbReference type="NCBI Taxonomy" id="1017273"/>
    <lineage>
        <taxon>Bacteria</taxon>
        <taxon>Bacillati</taxon>
        <taxon>Bacillota</taxon>
        <taxon>Bacilli</taxon>
        <taxon>Bacillales</taxon>
        <taxon>Bacillaceae</taxon>
        <taxon>Domibacillus</taxon>
    </lineage>
</organism>
<evidence type="ECO:0000313" key="1">
    <source>
        <dbReference type="EMBL" id="SIQ24561.1"/>
    </source>
</evidence>
<dbReference type="RefSeq" id="WP_045852515.1">
    <property type="nucleotide sequence ID" value="NZ_FTLX01000002.1"/>
</dbReference>
<dbReference type="EMBL" id="FTLX01000002">
    <property type="protein sequence ID" value="SIQ24561.1"/>
    <property type="molecule type" value="Genomic_DNA"/>
</dbReference>
<dbReference type="Gene3D" id="2.40.128.20">
    <property type="match status" value="1"/>
</dbReference>
<name>A0A1N6R6Q2_9BACI</name>
<evidence type="ECO:0000313" key="2">
    <source>
        <dbReference type="Proteomes" id="UP000186385"/>
    </source>
</evidence>
<dbReference type="SUPFAM" id="SSF50814">
    <property type="entry name" value="Lipocalins"/>
    <property type="match status" value="1"/>
</dbReference>
<reference evidence="1 2" key="1">
    <citation type="submission" date="2017-01" db="EMBL/GenBank/DDBJ databases">
        <authorList>
            <person name="Mah S.A."/>
            <person name="Swanson W.J."/>
            <person name="Moy G.W."/>
            <person name="Vacquier V.D."/>
        </authorList>
    </citation>
    <scope>NUCLEOTIDE SEQUENCE [LARGE SCALE GENOMIC DNA]</scope>
    <source>
        <strain evidence="1 2">NIO-1016</strain>
    </source>
</reference>
<proteinExistence type="predicted"/>
<dbReference type="AlphaFoldDB" id="A0A1N6R6Q2"/>
<dbReference type="Proteomes" id="UP000186385">
    <property type="component" value="Unassembled WGS sequence"/>
</dbReference>
<protein>
    <submittedName>
        <fullName evidence="1">Uncharacterized beta-barrel protein YwiB, DUF1934 family</fullName>
    </submittedName>
</protein>
<sequence>MTDEQVPVKIWVKTDVAHEGEKETFELSLFGRLFQKDGSTFLKYDEVQDEGVVHTIVKLADANALILRSGALKMRMIFEKGQLLNGSYESQYGTLLVTTDTKTFTHKTDGTGTGRAELVYKLLMQGDAVGTYTMNIHYELEEHS</sequence>
<dbReference type="InterPro" id="IPR015231">
    <property type="entry name" value="DUF1934"/>
</dbReference>
<dbReference type="STRING" id="1017273.SAMN05443094_10230"/>